<proteinExistence type="inferred from homology"/>
<evidence type="ECO:0000256" key="2">
    <source>
        <dbReference type="RuleBase" id="RU004508"/>
    </source>
</evidence>
<comment type="caution">
    <text evidence="3">The sequence shown here is derived from an EMBL/GenBank/DDBJ whole genome shotgun (WGS) entry which is preliminary data.</text>
</comment>
<dbReference type="SUPFAM" id="SSF53383">
    <property type="entry name" value="PLP-dependent transferases"/>
    <property type="match status" value="1"/>
</dbReference>
<evidence type="ECO:0000256" key="1">
    <source>
        <dbReference type="ARBA" id="ARBA00037999"/>
    </source>
</evidence>
<dbReference type="Pfam" id="PF01041">
    <property type="entry name" value="DegT_DnrJ_EryC1"/>
    <property type="match status" value="1"/>
</dbReference>
<dbReference type="CDD" id="cd00616">
    <property type="entry name" value="AHBA_syn"/>
    <property type="match status" value="1"/>
</dbReference>
<dbReference type="PANTHER" id="PTHR30244">
    <property type="entry name" value="TRANSAMINASE"/>
    <property type="match status" value="1"/>
</dbReference>
<keyword evidence="4" id="KW-1185">Reference proteome</keyword>
<reference evidence="3 4" key="1">
    <citation type="submission" date="2020-10" db="EMBL/GenBank/DDBJ databases">
        <title>Mucilaginibacter mali sp. nov., isolated from rhizosphere soil of apple orchard.</title>
        <authorList>
            <person name="Lee J.-S."/>
            <person name="Kim H.S."/>
            <person name="Kim J.-S."/>
        </authorList>
    </citation>
    <scope>NUCLEOTIDE SEQUENCE [LARGE SCALE GENOMIC DNA]</scope>
    <source>
        <strain evidence="3 4">KCTC 23157</strain>
    </source>
</reference>
<dbReference type="Proteomes" id="UP000632774">
    <property type="component" value="Unassembled WGS sequence"/>
</dbReference>
<evidence type="ECO:0000313" key="3">
    <source>
        <dbReference type="EMBL" id="MBE9667609.1"/>
    </source>
</evidence>
<evidence type="ECO:0000313" key="4">
    <source>
        <dbReference type="Proteomes" id="UP000632774"/>
    </source>
</evidence>
<sequence length="461" mass="50472">MKNRITSTRRTFLKQSSIAGIGTVLALNAAPSVFAIGSKSASTPALLGGQAAWDTSRWIKWPIWIPETDEKRVLEVLRSGVWSRASVVAEFEKAWAQALGAKRSLVVSNGTNALIVALDQLNIRGGDEVLVPPYTFVATVQAILANGAMPVFVDVDPQTFQIDPNKIEAKITPRTKAILPVHILGLPADMDHIMAIAKKHNLLVVEDACQAPLAEINHKKVGTIGDAGCFSFQNSKNIPIGEGGAIVSSDDAFLDRCFSYQNLGLPYGSFVGKPNTGSLMQGTKVRLTEYQAAIGLAQLARLQAQTVTRNENAAYLSAKIAKVPGILPYKLYDNVTQAAFHLFPFRYKSEEFKGLSRAGFLESLRAEGVPCSSGYTTLNDQPFIKETFESKNYKKIYPKEMLNYKDYMDRNQCPQNNQLCNEAVWFTQNLLLGSKADMDAIASAIEKTHANAERLKKVVKG</sequence>
<dbReference type="InterPro" id="IPR015422">
    <property type="entry name" value="PyrdxlP-dep_Trfase_small"/>
</dbReference>
<dbReference type="PANTHER" id="PTHR30244:SF34">
    <property type="entry name" value="DTDP-4-AMINO-4,6-DIDEOXYGALACTOSE TRANSAMINASE"/>
    <property type="match status" value="1"/>
</dbReference>
<gene>
    <name evidence="3" type="ORF">IRJ18_14640</name>
</gene>
<dbReference type="PROSITE" id="PS51318">
    <property type="entry name" value="TAT"/>
    <property type="match status" value="1"/>
</dbReference>
<dbReference type="Gene3D" id="3.90.1150.10">
    <property type="entry name" value="Aspartate Aminotransferase, domain 1"/>
    <property type="match status" value="1"/>
</dbReference>
<keyword evidence="2" id="KW-0663">Pyridoxal phosphate</keyword>
<name>A0ABR9XKN5_9SPHI</name>
<protein>
    <submittedName>
        <fullName evidence="3">DegT/DnrJ/EryC1/StrS family aminotransferase</fullName>
    </submittedName>
</protein>
<keyword evidence="3" id="KW-0032">Aminotransferase</keyword>
<dbReference type="EMBL" id="JADFFM010000002">
    <property type="protein sequence ID" value="MBE9667609.1"/>
    <property type="molecule type" value="Genomic_DNA"/>
</dbReference>
<dbReference type="InterPro" id="IPR015421">
    <property type="entry name" value="PyrdxlP-dep_Trfase_major"/>
</dbReference>
<organism evidence="3 4">
    <name type="scientific">Mucilaginibacter boryungensis</name>
    <dbReference type="NCBI Taxonomy" id="768480"/>
    <lineage>
        <taxon>Bacteria</taxon>
        <taxon>Pseudomonadati</taxon>
        <taxon>Bacteroidota</taxon>
        <taxon>Sphingobacteriia</taxon>
        <taxon>Sphingobacteriales</taxon>
        <taxon>Sphingobacteriaceae</taxon>
        <taxon>Mucilaginibacter</taxon>
    </lineage>
</organism>
<dbReference type="InterPro" id="IPR015424">
    <property type="entry name" value="PyrdxlP-dep_Trfase"/>
</dbReference>
<accession>A0ABR9XKN5</accession>
<dbReference type="Gene3D" id="3.40.640.10">
    <property type="entry name" value="Type I PLP-dependent aspartate aminotransferase-like (Major domain)"/>
    <property type="match status" value="1"/>
</dbReference>
<dbReference type="GO" id="GO:0008483">
    <property type="term" value="F:transaminase activity"/>
    <property type="evidence" value="ECO:0007669"/>
    <property type="project" value="UniProtKB-KW"/>
</dbReference>
<keyword evidence="3" id="KW-0808">Transferase</keyword>
<dbReference type="InterPro" id="IPR006311">
    <property type="entry name" value="TAT_signal"/>
</dbReference>
<comment type="similarity">
    <text evidence="1 2">Belongs to the DegT/DnrJ/EryC1 family.</text>
</comment>
<dbReference type="RefSeq" id="WP_194107066.1">
    <property type="nucleotide sequence ID" value="NZ_JADFFM010000002.1"/>
</dbReference>
<dbReference type="InterPro" id="IPR000653">
    <property type="entry name" value="DegT/StrS_aminotransferase"/>
</dbReference>